<comment type="caution">
    <text evidence="2">The sequence shown here is derived from an EMBL/GenBank/DDBJ whole genome shotgun (WGS) entry which is preliminary data.</text>
</comment>
<dbReference type="InterPro" id="IPR058502">
    <property type="entry name" value="PLL-like_beta-prop"/>
</dbReference>
<evidence type="ECO:0000313" key="2">
    <source>
        <dbReference type="EMBL" id="OUC86156.1"/>
    </source>
</evidence>
<reference evidence="2 3" key="1">
    <citation type="submission" date="2017-05" db="EMBL/GenBank/DDBJ databases">
        <title>Biotechnological potential of actinobacteria isolated from South African environments.</title>
        <authorList>
            <person name="Le Roes-Hill M."/>
            <person name="Prins A."/>
            <person name="Durrell K.A."/>
        </authorList>
    </citation>
    <scope>NUCLEOTIDE SEQUENCE [LARGE SCALE GENOMIC DNA]</scope>
    <source>
        <strain evidence="2 3">HMC13</strain>
    </source>
</reference>
<dbReference type="SUPFAM" id="SSF89372">
    <property type="entry name" value="Fucose-specific lectin"/>
    <property type="match status" value="1"/>
</dbReference>
<dbReference type="Pfam" id="PF26607">
    <property type="entry name" value="DUF8189"/>
    <property type="match status" value="1"/>
</dbReference>
<organism evidence="2 3">
    <name type="scientific">Streptomyces swartbergensis</name>
    <dbReference type="NCBI Taxonomy" id="487165"/>
    <lineage>
        <taxon>Bacteria</taxon>
        <taxon>Bacillati</taxon>
        <taxon>Actinomycetota</taxon>
        <taxon>Actinomycetes</taxon>
        <taxon>Kitasatosporales</taxon>
        <taxon>Streptomycetaceae</taxon>
        <taxon>Streptomyces</taxon>
    </lineage>
</organism>
<dbReference type="EMBL" id="NGFN01000551">
    <property type="protein sequence ID" value="OUC86156.1"/>
    <property type="molecule type" value="Genomic_DNA"/>
</dbReference>
<feature type="domain" description="PLL-like beta propeller" evidence="1">
    <location>
        <begin position="151"/>
        <end position="293"/>
    </location>
</feature>
<sequence length="475" mass="51298">MGSSRVEVSFMGWSAWIPMSAPSGGIVGRPSSVARSDGITNIYVRGTDNALWQRAYFGVQWHGWGRHGDGMQLTSSPAVASMGIDHEHVFVRGADGHLHHKFWKAASGWSPYFDLGAPPGGFKGSPATVSRNSQVANVYVRGNDDALWQLPWFNSTWHPWARHNDGMVLASDPTAGSMGPNHEHVFVRGTDGNVHHKFWQAGPGWSGYFNLGAPSGGFRGGPSTISRNPQVANVYVRGNDDGLWQLAWYDNSWHPWGRHADGAITAEVALASTSAQREQVFARGLDANVWQRWWVPRIPTIDVNLISVGQDNFTAANIEQMLNSLTATRQICCQVDFNVGTVRRYVISAADAGALEIIDSAAEAEQLTDGWTVPNAALDVFVVRSMNGADGWSAVGGPCDKNAGGSVMTGTVVSLNGDLGNSGNTFAHEIGHYLGLDHIADADNFIGNNGSSNSNTRILAWQGDLVKKHCMVVHI</sequence>
<protein>
    <recommendedName>
        <fullName evidence="1">PLL-like beta propeller domain-containing protein</fullName>
    </recommendedName>
</protein>
<dbReference type="Proteomes" id="UP000195105">
    <property type="component" value="Unassembled WGS sequence"/>
</dbReference>
<dbReference type="GO" id="GO:0008237">
    <property type="term" value="F:metallopeptidase activity"/>
    <property type="evidence" value="ECO:0007669"/>
    <property type="project" value="InterPro"/>
</dbReference>
<dbReference type="Pfam" id="PF13582">
    <property type="entry name" value="Reprolysin_3"/>
    <property type="match status" value="1"/>
</dbReference>
<accession>A0A243QVG2</accession>
<evidence type="ECO:0000259" key="1">
    <source>
        <dbReference type="Pfam" id="PF26607"/>
    </source>
</evidence>
<dbReference type="InterPro" id="IPR007132">
    <property type="entry name" value="DUF346"/>
</dbReference>
<dbReference type="SUPFAM" id="SSF55486">
    <property type="entry name" value="Metalloproteases ('zincins'), catalytic domain"/>
    <property type="match status" value="1"/>
</dbReference>
<dbReference type="InterPro" id="IPR024079">
    <property type="entry name" value="MetalloPept_cat_dom_sf"/>
</dbReference>
<proteinExistence type="predicted"/>
<dbReference type="Gene3D" id="3.40.390.10">
    <property type="entry name" value="Collagenase (Catalytic Domain)"/>
    <property type="match status" value="1"/>
</dbReference>
<dbReference type="AlphaFoldDB" id="A0A243QVG2"/>
<evidence type="ECO:0000313" key="3">
    <source>
        <dbReference type="Proteomes" id="UP000195105"/>
    </source>
</evidence>
<name>A0A243QVG2_9ACTN</name>
<gene>
    <name evidence="2" type="ORF">CA983_41760</name>
</gene>
<dbReference type="Gene3D" id="2.120.10.70">
    <property type="entry name" value="Fucose-specific lectin"/>
    <property type="match status" value="1"/>
</dbReference>
<dbReference type="Pfam" id="PF03984">
    <property type="entry name" value="DUF346"/>
    <property type="match status" value="1"/>
</dbReference>
<keyword evidence="3" id="KW-1185">Reference proteome</keyword>